<accession>A0A8W8NPS7</accession>
<dbReference type="Gene3D" id="1.20.1250.20">
    <property type="entry name" value="MFS general substrate transporter like domains"/>
    <property type="match status" value="2"/>
</dbReference>
<feature type="region of interest" description="Disordered" evidence="4">
    <location>
        <begin position="256"/>
        <end position="503"/>
    </location>
</feature>
<evidence type="ECO:0000256" key="3">
    <source>
        <dbReference type="ARBA" id="ARBA00023136"/>
    </source>
</evidence>
<dbReference type="InterPro" id="IPR036259">
    <property type="entry name" value="MFS_trans_sf"/>
</dbReference>
<dbReference type="OMA" id="TLTYVFW"/>
<reference evidence="6" key="1">
    <citation type="submission" date="2022-08" db="UniProtKB">
        <authorList>
            <consortium name="EnsemblMetazoa"/>
        </authorList>
    </citation>
    <scope>IDENTIFICATION</scope>
    <source>
        <strain evidence="6">05x7-T-G4-1.051#20</strain>
    </source>
</reference>
<dbReference type="GO" id="GO:0022857">
    <property type="term" value="F:transmembrane transporter activity"/>
    <property type="evidence" value="ECO:0007669"/>
    <property type="project" value="InterPro"/>
</dbReference>
<dbReference type="EnsemblMetazoa" id="G6802.5">
    <property type="protein sequence ID" value="G6802.5:cds"/>
    <property type="gene ID" value="G6802"/>
</dbReference>
<dbReference type="PANTHER" id="PTHR23121:SF9">
    <property type="entry name" value="SODIUM-DEPENDENT GLUCOSE TRANSPORTER 1"/>
    <property type="match status" value="1"/>
</dbReference>
<dbReference type="Proteomes" id="UP000005408">
    <property type="component" value="Unassembled WGS sequence"/>
</dbReference>
<name>A0A8W8NPS7_MAGGI</name>
<feature type="transmembrane region" description="Helical" evidence="5">
    <location>
        <begin position="73"/>
        <end position="94"/>
    </location>
</feature>
<protein>
    <recommendedName>
        <fullName evidence="8">Sodium-dependent glucose transporter 1</fullName>
    </recommendedName>
</protein>
<keyword evidence="1 5" id="KW-0812">Transmembrane</keyword>
<feature type="transmembrane region" description="Helical" evidence="5">
    <location>
        <begin position="100"/>
        <end position="128"/>
    </location>
</feature>
<feature type="compositionally biased region" description="Polar residues" evidence="4">
    <location>
        <begin position="474"/>
        <end position="503"/>
    </location>
</feature>
<feature type="compositionally biased region" description="Low complexity" evidence="4">
    <location>
        <begin position="371"/>
        <end position="472"/>
    </location>
</feature>
<evidence type="ECO:0000313" key="6">
    <source>
        <dbReference type="EnsemblMetazoa" id="G6802.5:cds"/>
    </source>
</evidence>
<feature type="transmembrane region" description="Helical" evidence="5">
    <location>
        <begin position="597"/>
        <end position="617"/>
    </location>
</feature>
<dbReference type="PANTHER" id="PTHR23121">
    <property type="entry name" value="SODIUM-DEPENDENT GLUCOSE TRANSPORTER 1"/>
    <property type="match status" value="1"/>
</dbReference>
<feature type="transmembrane region" description="Helical" evidence="5">
    <location>
        <begin position="658"/>
        <end position="678"/>
    </location>
</feature>
<keyword evidence="7" id="KW-1185">Reference proteome</keyword>
<feature type="transmembrane region" description="Helical" evidence="5">
    <location>
        <begin position="684"/>
        <end position="707"/>
    </location>
</feature>
<dbReference type="AlphaFoldDB" id="A0A8W8NPS7"/>
<sequence length="833" mass="90766">MMQEEDDEGGTYDHTSLLDLRKRKSPATMWCCSFVKTICLSLTFLTLGLCIAIPGPTLIDLKERINTDTTHMALIFTARSVGYLLGSLVGGFLFDHFDKQLLLMVTLIVAALATSIIPWSLTLTVLTVMMSLQGMSMGVLDTGGNAYCVRIWGKKSPPYIQAMHFAFGVGAFIAPLLSQPFLSDSPVNLLTNNVQSVGNVNPMHKEITEALMNTINDTRKERDILNFNDTVPSMNVSELSSQRNSMTTSFVMTTTTTPAPLIPKKPTHIDSTQEDKKKADGTKFLQDIKEKIKNTPEKPKVKNPQVKDTPSLTPEPPTNGGTGSPVIDNNSLQNSTGNDTQGTNQTSSPAPPTVLDTPDVNGTLKTTNSHSVTATTANTLVTTSTTKTTTTTTKAPTTSTQAPTTSTQTPTTTTSTQTPTTTTQAQSTTTTTQAPTTTTTKAPATTTQAPTTTTNTKAPATTASATSTQAPAGTKNSKTTTAPQQTEAPSLSEKTSPSFTDQVNSSTTVVYNNTVIRRRKPASVESGDILQAVTNMSRVQMAYLIIGAMLLVNGFLFCGLYCYDRYKTDLSVYEDSYQGQDRFGNPCKRYMIMSMMFLFFLAYIGMETTFGGLLMTFTVNFMGWTKDKGAIVTAIFWGSLAAGRGFSIFIANCFRPTCMLAVDISLMLIGSVLLSFGISYYSSILWIGTLTLGFGMSSMFPTAVSWVDQHFKMTGKSTAVLVMGSAMGQMVVPVTTGYFYEYHLKMSLMYACLSLSVLLSILFVLMQFIASRGSDIRLQSDTDGFTRLRDDEHLEMDDVSYGTTTNIKRRFMPTFSDTEYNQLLQEEEDDLLT</sequence>
<evidence type="ECO:0000256" key="5">
    <source>
        <dbReference type="SAM" id="Phobius"/>
    </source>
</evidence>
<feature type="transmembrane region" description="Helical" evidence="5">
    <location>
        <begin position="746"/>
        <end position="770"/>
    </location>
</feature>
<organism evidence="6 7">
    <name type="scientific">Magallana gigas</name>
    <name type="common">Pacific oyster</name>
    <name type="synonym">Crassostrea gigas</name>
    <dbReference type="NCBI Taxonomy" id="29159"/>
    <lineage>
        <taxon>Eukaryota</taxon>
        <taxon>Metazoa</taxon>
        <taxon>Spiralia</taxon>
        <taxon>Lophotrochozoa</taxon>
        <taxon>Mollusca</taxon>
        <taxon>Bivalvia</taxon>
        <taxon>Autobranchia</taxon>
        <taxon>Pteriomorphia</taxon>
        <taxon>Ostreida</taxon>
        <taxon>Ostreoidea</taxon>
        <taxon>Ostreidae</taxon>
        <taxon>Magallana</taxon>
    </lineage>
</organism>
<feature type="compositionally biased region" description="Basic and acidic residues" evidence="4">
    <location>
        <begin position="267"/>
        <end position="300"/>
    </location>
</feature>
<feature type="compositionally biased region" description="Polar residues" evidence="4">
    <location>
        <begin position="327"/>
        <end position="348"/>
    </location>
</feature>
<dbReference type="SUPFAM" id="SSF103473">
    <property type="entry name" value="MFS general substrate transporter"/>
    <property type="match status" value="2"/>
</dbReference>
<feature type="transmembrane region" description="Helical" evidence="5">
    <location>
        <begin position="629"/>
        <end position="651"/>
    </location>
</feature>
<dbReference type="Pfam" id="PF07690">
    <property type="entry name" value="MFS_1"/>
    <property type="match status" value="1"/>
</dbReference>
<proteinExistence type="predicted"/>
<evidence type="ECO:0000256" key="4">
    <source>
        <dbReference type="SAM" id="MobiDB-lite"/>
    </source>
</evidence>
<feature type="transmembrane region" description="Helical" evidence="5">
    <location>
        <begin position="719"/>
        <end position="740"/>
    </location>
</feature>
<keyword evidence="3 5" id="KW-0472">Membrane</keyword>
<keyword evidence="2 5" id="KW-1133">Transmembrane helix</keyword>
<feature type="transmembrane region" description="Helical" evidence="5">
    <location>
        <begin position="541"/>
        <end position="563"/>
    </location>
</feature>
<evidence type="ECO:0000256" key="1">
    <source>
        <dbReference type="ARBA" id="ARBA00022692"/>
    </source>
</evidence>
<feature type="transmembrane region" description="Helical" evidence="5">
    <location>
        <begin position="27"/>
        <end position="52"/>
    </location>
</feature>
<evidence type="ECO:0000256" key="2">
    <source>
        <dbReference type="ARBA" id="ARBA00022989"/>
    </source>
</evidence>
<dbReference type="InterPro" id="IPR011701">
    <property type="entry name" value="MFS"/>
</dbReference>
<evidence type="ECO:0008006" key="8">
    <source>
        <dbReference type="Google" id="ProtNLM"/>
    </source>
</evidence>
<evidence type="ECO:0000313" key="7">
    <source>
        <dbReference type="Proteomes" id="UP000005408"/>
    </source>
</evidence>
<dbReference type="OrthoDB" id="546893at2759"/>